<feature type="compositionally biased region" description="Polar residues" evidence="1">
    <location>
        <begin position="63"/>
        <end position="81"/>
    </location>
</feature>
<sequence>MNISKSSILKGIGELVLVAALAAFTTGCGESEPPKLSEAEKKATEERIAPVGKLRVKGDESKATASTPTPASPQENPSESN</sequence>
<proteinExistence type="predicted"/>
<organism evidence="2">
    <name type="scientific">Candidatus Kentrum sp. FW</name>
    <dbReference type="NCBI Taxonomy" id="2126338"/>
    <lineage>
        <taxon>Bacteria</taxon>
        <taxon>Pseudomonadati</taxon>
        <taxon>Pseudomonadota</taxon>
        <taxon>Gammaproteobacteria</taxon>
        <taxon>Candidatus Kentrum</taxon>
    </lineage>
</organism>
<accession>A0A450T8E9</accession>
<gene>
    <name evidence="2" type="ORF">BECKFW1821C_GA0114237_100349</name>
</gene>
<evidence type="ECO:0000256" key="1">
    <source>
        <dbReference type="SAM" id="MobiDB-lite"/>
    </source>
</evidence>
<dbReference type="AlphaFoldDB" id="A0A450T8E9"/>
<dbReference type="PROSITE" id="PS51257">
    <property type="entry name" value="PROKAR_LIPOPROTEIN"/>
    <property type="match status" value="1"/>
</dbReference>
<feature type="region of interest" description="Disordered" evidence="1">
    <location>
        <begin position="27"/>
        <end position="81"/>
    </location>
</feature>
<feature type="compositionally biased region" description="Basic and acidic residues" evidence="1">
    <location>
        <begin position="32"/>
        <end position="48"/>
    </location>
</feature>
<evidence type="ECO:0000313" key="2">
    <source>
        <dbReference type="EMBL" id="VFJ62911.1"/>
    </source>
</evidence>
<protein>
    <submittedName>
        <fullName evidence="2">Uncharacterized protein</fullName>
    </submittedName>
</protein>
<name>A0A450T8E9_9GAMM</name>
<reference evidence="2" key="1">
    <citation type="submission" date="2019-02" db="EMBL/GenBank/DDBJ databases">
        <authorList>
            <person name="Gruber-Vodicka R. H."/>
            <person name="Seah K. B. B."/>
        </authorList>
    </citation>
    <scope>NUCLEOTIDE SEQUENCE</scope>
    <source>
        <strain evidence="2">BECK_BZ131</strain>
    </source>
</reference>
<dbReference type="EMBL" id="CAADFE010000003">
    <property type="protein sequence ID" value="VFJ62911.1"/>
    <property type="molecule type" value="Genomic_DNA"/>
</dbReference>